<evidence type="ECO:0000256" key="7">
    <source>
        <dbReference type="PROSITE-ProRule" id="PRU01373"/>
    </source>
</evidence>
<feature type="region of interest" description="Disordered" evidence="8">
    <location>
        <begin position="344"/>
        <end position="423"/>
    </location>
</feature>
<dbReference type="SUPFAM" id="SSF141523">
    <property type="entry name" value="L,D-transpeptidase catalytic domain-like"/>
    <property type="match status" value="1"/>
</dbReference>
<evidence type="ECO:0000313" key="11">
    <source>
        <dbReference type="EMBL" id="MFC5066829.1"/>
    </source>
</evidence>
<keyword evidence="9" id="KW-0732">Signal</keyword>
<keyword evidence="12" id="KW-1185">Reference proteome</keyword>
<evidence type="ECO:0000313" key="12">
    <source>
        <dbReference type="Proteomes" id="UP001595796"/>
    </source>
</evidence>
<keyword evidence="3" id="KW-0808">Transferase</keyword>
<organism evidence="11 12">
    <name type="scientific">Flaviflagellibacter deserti</name>
    <dbReference type="NCBI Taxonomy" id="2267266"/>
    <lineage>
        <taxon>Bacteria</taxon>
        <taxon>Pseudomonadati</taxon>
        <taxon>Pseudomonadota</taxon>
        <taxon>Alphaproteobacteria</taxon>
        <taxon>Hyphomicrobiales</taxon>
        <taxon>Flaviflagellibacter</taxon>
    </lineage>
</organism>
<accession>A0ABV9YX93</accession>
<feature type="compositionally biased region" description="Low complexity" evidence="8">
    <location>
        <begin position="409"/>
        <end position="423"/>
    </location>
</feature>
<comment type="caution">
    <text evidence="11">The sequence shown here is derived from an EMBL/GenBank/DDBJ whole genome shotgun (WGS) entry which is preliminary data.</text>
</comment>
<evidence type="ECO:0000256" key="4">
    <source>
        <dbReference type="ARBA" id="ARBA00022960"/>
    </source>
</evidence>
<comment type="pathway">
    <text evidence="1 7">Cell wall biogenesis; peptidoglycan biosynthesis.</text>
</comment>
<keyword evidence="4 7" id="KW-0133">Cell shape</keyword>
<protein>
    <submittedName>
        <fullName evidence="11">L,D-transpeptidase family protein</fullName>
    </submittedName>
</protein>
<dbReference type="PROSITE" id="PS51257">
    <property type="entry name" value="PROKAR_LIPOPROTEIN"/>
    <property type="match status" value="1"/>
</dbReference>
<evidence type="ECO:0000256" key="8">
    <source>
        <dbReference type="SAM" id="MobiDB-lite"/>
    </source>
</evidence>
<dbReference type="PANTHER" id="PTHR36699">
    <property type="entry name" value="LD-TRANSPEPTIDASE"/>
    <property type="match status" value="1"/>
</dbReference>
<dbReference type="InterPro" id="IPR005490">
    <property type="entry name" value="LD_TPept_cat_dom"/>
</dbReference>
<keyword evidence="6 7" id="KW-0961">Cell wall biogenesis/degradation</keyword>
<evidence type="ECO:0000256" key="9">
    <source>
        <dbReference type="SAM" id="SignalP"/>
    </source>
</evidence>
<feature type="signal peptide" evidence="9">
    <location>
        <begin position="1"/>
        <end position="19"/>
    </location>
</feature>
<dbReference type="PANTHER" id="PTHR36699:SF1">
    <property type="entry name" value="L,D-TRANSPEPTIDASE YAFK-RELATED"/>
    <property type="match status" value="1"/>
</dbReference>
<keyword evidence="5 7" id="KW-0573">Peptidoglycan synthesis</keyword>
<feature type="domain" description="L,D-TPase catalytic" evidence="10">
    <location>
        <begin position="55"/>
        <end position="187"/>
    </location>
</feature>
<dbReference type="InterPro" id="IPR038063">
    <property type="entry name" value="Transpep_catalytic_dom"/>
</dbReference>
<evidence type="ECO:0000256" key="5">
    <source>
        <dbReference type="ARBA" id="ARBA00022984"/>
    </source>
</evidence>
<comment type="similarity">
    <text evidence="2">Belongs to the YkuD family.</text>
</comment>
<dbReference type="Pfam" id="PF03734">
    <property type="entry name" value="YkuD"/>
    <property type="match status" value="1"/>
</dbReference>
<dbReference type="CDD" id="cd16913">
    <property type="entry name" value="YkuD_like"/>
    <property type="match status" value="1"/>
</dbReference>
<feature type="chain" id="PRO_5045613845" evidence="9">
    <location>
        <begin position="20"/>
        <end position="534"/>
    </location>
</feature>
<feature type="compositionally biased region" description="Low complexity" evidence="8">
    <location>
        <begin position="352"/>
        <end position="367"/>
    </location>
</feature>
<evidence type="ECO:0000256" key="3">
    <source>
        <dbReference type="ARBA" id="ARBA00022679"/>
    </source>
</evidence>
<dbReference type="EMBL" id="JBHSJF010000002">
    <property type="protein sequence ID" value="MFC5066829.1"/>
    <property type="molecule type" value="Genomic_DNA"/>
</dbReference>
<gene>
    <name evidence="11" type="ORF">ACFPFW_02215</name>
</gene>
<feature type="compositionally biased region" description="Low complexity" evidence="8">
    <location>
        <begin position="485"/>
        <end position="499"/>
    </location>
</feature>
<evidence type="ECO:0000256" key="6">
    <source>
        <dbReference type="ARBA" id="ARBA00023316"/>
    </source>
</evidence>
<evidence type="ECO:0000256" key="1">
    <source>
        <dbReference type="ARBA" id="ARBA00004752"/>
    </source>
</evidence>
<dbReference type="Proteomes" id="UP001595796">
    <property type="component" value="Unassembled WGS sequence"/>
</dbReference>
<feature type="compositionally biased region" description="Polar residues" evidence="8">
    <location>
        <begin position="525"/>
        <end position="534"/>
    </location>
</feature>
<feature type="compositionally biased region" description="Pro residues" evidence="8">
    <location>
        <begin position="468"/>
        <end position="484"/>
    </location>
</feature>
<feature type="active site" description="Nucleophile" evidence="7">
    <location>
        <position position="156"/>
    </location>
</feature>
<reference evidence="12" key="1">
    <citation type="journal article" date="2019" name="Int. J. Syst. Evol. Microbiol.">
        <title>The Global Catalogue of Microorganisms (GCM) 10K type strain sequencing project: providing services to taxonomists for standard genome sequencing and annotation.</title>
        <authorList>
            <consortium name="The Broad Institute Genomics Platform"/>
            <consortium name="The Broad Institute Genome Sequencing Center for Infectious Disease"/>
            <person name="Wu L."/>
            <person name="Ma J."/>
        </authorList>
    </citation>
    <scope>NUCLEOTIDE SEQUENCE [LARGE SCALE GENOMIC DNA]</scope>
    <source>
        <strain evidence="12">CGMCC 1.16444</strain>
    </source>
</reference>
<feature type="active site" description="Proton donor/acceptor" evidence="7">
    <location>
        <position position="148"/>
    </location>
</feature>
<feature type="compositionally biased region" description="Low complexity" evidence="8">
    <location>
        <begin position="456"/>
        <end position="467"/>
    </location>
</feature>
<proteinExistence type="inferred from homology"/>
<sequence>MTRRLTLAVLFGAAAITLAGCQTETASSGPKEQRAISPKTVALMEKKGMRKEDPILVRIYKEDSQLEVWKKKRDTGRYALLKTYEICRFSGDLGPKKTEGDRQSPEGFYTIAPGQMNPKSSYYLSFDLGFPNAYDRSLGRSGAHLMVHGDCLSKGCYAMTDEQIADVYALAREAFKGGQRGFQVQALPFRMTAENLARRRDNANLAFWKNLKEGTDHFEVSGLEPKVDVCGKKYVFDATAEGGSFDPNAACPTYQVDPAIAQAAAKKAEADDKKFAELVNEGVQVAEAYIPQNGRVRRTLEEPVLSPAMIAAAKQTAPMTPIPNNGGPASTSQPTTALAMAEGAVPTPVPSPYASAQPKPQQQQQSSGGMFAWLGTSKSDKPAELDTPQTPAARAGATPSETTGAVTLASATSRPAAAPASVRAAPITASLAPTTSEKPFYKRWLSFGGGAEEKAQTPAPAAAAAVPTPAPKPTTAPAVHPAPKPVAAAPAAPESKPAPQTASAAPSHPNGLPPVSVDPYGFSTPILNSGGFSR</sequence>
<evidence type="ECO:0000256" key="2">
    <source>
        <dbReference type="ARBA" id="ARBA00005992"/>
    </source>
</evidence>
<dbReference type="PROSITE" id="PS52029">
    <property type="entry name" value="LD_TPASE"/>
    <property type="match status" value="1"/>
</dbReference>
<evidence type="ECO:0000259" key="10">
    <source>
        <dbReference type="PROSITE" id="PS52029"/>
    </source>
</evidence>
<dbReference type="RefSeq" id="WP_114957260.1">
    <property type="nucleotide sequence ID" value="NZ_JBHSJF010000002.1"/>
</dbReference>
<name>A0ABV9YX93_9HYPH</name>
<feature type="region of interest" description="Disordered" evidence="8">
    <location>
        <begin position="451"/>
        <end position="534"/>
    </location>
</feature>